<reference evidence="1" key="1">
    <citation type="submission" date="2022-11" db="EMBL/GenBank/DDBJ databases">
        <title>Minimal conservation of predation-associated metabolite biosynthetic gene clusters underscores biosynthetic potential of Myxococcota including descriptions for ten novel species: Archangium lansinium sp. nov., Myxococcus landrumus sp. nov., Nannocystis bai.</title>
        <authorList>
            <person name="Ahearne A."/>
            <person name="Stevens C."/>
            <person name="Dowd S."/>
        </authorList>
    </citation>
    <scope>NUCLEOTIDE SEQUENCE</scope>
    <source>
        <strain evidence="1">Fl3</strain>
    </source>
</reference>
<evidence type="ECO:0000313" key="2">
    <source>
        <dbReference type="Proteomes" id="UP001164459"/>
    </source>
</evidence>
<keyword evidence="2" id="KW-1185">Reference proteome</keyword>
<name>A0ABY7GU00_9BACT</name>
<sequence>MAERSGPLALIGPPGAGKTCCAEHLAKETGRVALEVDARWWPHLRAQPAVAAVEPGEWVVGGDVVPARRRAWLQAVRARLVAARGEQAAARALEEAKAAAIVDMVHGTGDDAILDFGAGHSIYEHLDLRAAVKAALARARVVLLLPGADAEAAVATLGARLAAQGRPIAAARLHAYVMHPSNHALADATLYDDGRETAAVAGALMELAARLRASGRT</sequence>
<protein>
    <recommendedName>
        <fullName evidence="3">AAA domain-containing protein</fullName>
    </recommendedName>
</protein>
<proteinExistence type="predicted"/>
<evidence type="ECO:0000313" key="1">
    <source>
        <dbReference type="EMBL" id="WAS90437.1"/>
    </source>
</evidence>
<dbReference type="Pfam" id="PF13671">
    <property type="entry name" value="AAA_33"/>
    <property type="match status" value="1"/>
</dbReference>
<dbReference type="Gene3D" id="3.40.50.300">
    <property type="entry name" value="P-loop containing nucleotide triphosphate hydrolases"/>
    <property type="match status" value="1"/>
</dbReference>
<evidence type="ECO:0008006" key="3">
    <source>
        <dbReference type="Google" id="ProtNLM"/>
    </source>
</evidence>
<accession>A0ABY7GU00</accession>
<dbReference type="Proteomes" id="UP001164459">
    <property type="component" value="Chromosome"/>
</dbReference>
<dbReference type="RefSeq" id="WP_269032764.1">
    <property type="nucleotide sequence ID" value="NZ_CP114040.1"/>
</dbReference>
<dbReference type="SUPFAM" id="SSF52540">
    <property type="entry name" value="P-loop containing nucleoside triphosphate hydrolases"/>
    <property type="match status" value="1"/>
</dbReference>
<dbReference type="InterPro" id="IPR027417">
    <property type="entry name" value="P-loop_NTPase"/>
</dbReference>
<dbReference type="EMBL" id="CP114040">
    <property type="protein sequence ID" value="WAS90437.1"/>
    <property type="molecule type" value="Genomic_DNA"/>
</dbReference>
<organism evidence="1 2">
    <name type="scientific">Nannocystis punicea</name>
    <dbReference type="NCBI Taxonomy" id="2995304"/>
    <lineage>
        <taxon>Bacteria</taxon>
        <taxon>Pseudomonadati</taxon>
        <taxon>Myxococcota</taxon>
        <taxon>Polyangia</taxon>
        <taxon>Nannocystales</taxon>
        <taxon>Nannocystaceae</taxon>
        <taxon>Nannocystis</taxon>
    </lineage>
</organism>
<gene>
    <name evidence="1" type="ORF">O0S08_29970</name>
</gene>